<evidence type="ECO:0000313" key="3">
    <source>
        <dbReference type="Proteomes" id="UP000494245"/>
    </source>
</evidence>
<dbReference type="Gene3D" id="1.50.10.10">
    <property type="match status" value="1"/>
</dbReference>
<dbReference type="SUPFAM" id="SSF48208">
    <property type="entry name" value="Six-hairpin glycosidases"/>
    <property type="match status" value="1"/>
</dbReference>
<dbReference type="Proteomes" id="UP000494245">
    <property type="component" value="Unassembled WGS sequence"/>
</dbReference>
<dbReference type="PANTHER" id="PTHR42899:SF1">
    <property type="entry name" value="SPERMATOGENESIS-ASSOCIATED PROTEIN 20"/>
    <property type="match status" value="1"/>
</dbReference>
<dbReference type="SUPFAM" id="SSF52833">
    <property type="entry name" value="Thioredoxin-like"/>
    <property type="match status" value="1"/>
</dbReference>
<name>A0A6V8LXK6_9BACT</name>
<dbReference type="InterPro" id="IPR036249">
    <property type="entry name" value="Thioredoxin-like_sf"/>
</dbReference>
<proteinExistence type="predicted"/>
<dbReference type="InterPro" id="IPR004879">
    <property type="entry name" value="Ssp411-like_TRX"/>
</dbReference>
<sequence length="703" mass="77378">MAARANRLAGEISPYLLQHAHNPVDWFPWGEEAFAAARERDLPLFLSIGYSTCHWCHVMERECFEDEEAAALLNAVTVPVKIDREERPDLDAVYMAACQMMTGSGGWPLSLFVDHELRPFFAATYIPKRTRLGRRGLMDLLPAIAQAWKTRRADVHQAAMGVRDALAGRSEARPSDALPGEGVQEKAREQLAASYDPLHGGFGQAPKFPSPHQLVFLLRRHARTVDPQALVMARETLRAMRLGGLFDHVGLGFHRYATDRRWLLPHFEKMLYDQAMLLMACTEAWQACGDALLGRAAREIADYVARELTGDHGGFLCAEDADSEGEEGRYYVWTEEELRDALGVEDAAFWAERFGFAPGGNYLEEATGEATGRNIPHLERDPGEKESARLEALRLRLLEARDRRVHPHKDDKVLTDWNGLMIAALAQASRALDAPEMALAAARAADFALANLRAPDGALLHRWREGQAAVPATLDDHAFLAWGLIELYLTDFDPGRLRAALELAEAMIERFQDPSDGGFHLSAADAGTPLTRQKQYYDAAIPSGNSAALLVLERLGRLCARPDLTERAEALARSAGRPLEEYPAGFTMLLCGLDLLQHPGTEVVVAARSRKDARPLLEALRGAWLPGVLVALACPEADPRGLLAGLAPHTAAMNAPEGRAQAFVCRRGRCEPPVEDPARLLAMLRDDADHAQDPAQTVDAAPR</sequence>
<evidence type="ECO:0000259" key="1">
    <source>
        <dbReference type="Pfam" id="PF03190"/>
    </source>
</evidence>
<protein>
    <recommendedName>
        <fullName evidence="1">Spermatogenesis-associated protein 20-like TRX domain-containing protein</fullName>
    </recommendedName>
</protein>
<dbReference type="InterPro" id="IPR012341">
    <property type="entry name" value="6hp_glycosidase-like_sf"/>
</dbReference>
<dbReference type="Pfam" id="PF03190">
    <property type="entry name" value="Thioredox_DsbH"/>
    <property type="match status" value="1"/>
</dbReference>
<dbReference type="PANTHER" id="PTHR42899">
    <property type="entry name" value="SPERMATOGENESIS-ASSOCIATED PROTEIN 20"/>
    <property type="match status" value="1"/>
</dbReference>
<gene>
    <name evidence="2" type="ORF">NNJEOMEG_02836</name>
</gene>
<dbReference type="InterPro" id="IPR008928">
    <property type="entry name" value="6-hairpin_glycosidase_sf"/>
</dbReference>
<keyword evidence="3" id="KW-1185">Reference proteome</keyword>
<dbReference type="AlphaFoldDB" id="A0A6V8LXK6"/>
<reference evidence="2 3" key="2">
    <citation type="submission" date="2020-05" db="EMBL/GenBank/DDBJ databases">
        <title>Draft genome sequence of Desulfovibrio sp. strainFSS-1.</title>
        <authorList>
            <person name="Shimoshige H."/>
            <person name="Kobayashi H."/>
            <person name="Maekawa T."/>
        </authorList>
    </citation>
    <scope>NUCLEOTIDE SEQUENCE [LARGE SCALE GENOMIC DNA]</scope>
    <source>
        <strain evidence="2 3">SIID29052-01</strain>
    </source>
</reference>
<dbReference type="RefSeq" id="WP_173085596.1">
    <property type="nucleotide sequence ID" value="NZ_BLTE01000013.1"/>
</dbReference>
<dbReference type="GO" id="GO:0005975">
    <property type="term" value="P:carbohydrate metabolic process"/>
    <property type="evidence" value="ECO:0007669"/>
    <property type="project" value="InterPro"/>
</dbReference>
<dbReference type="CDD" id="cd02955">
    <property type="entry name" value="SSP411"/>
    <property type="match status" value="1"/>
</dbReference>
<feature type="domain" description="Spermatogenesis-associated protein 20-like TRX" evidence="1">
    <location>
        <begin position="6"/>
        <end position="166"/>
    </location>
</feature>
<dbReference type="InterPro" id="IPR024705">
    <property type="entry name" value="Ssp411"/>
</dbReference>
<reference evidence="2 3" key="1">
    <citation type="submission" date="2020-04" db="EMBL/GenBank/DDBJ databases">
        <authorList>
            <consortium name="Desulfovibrio sp. FSS-1 genome sequencing consortium"/>
            <person name="Shimoshige H."/>
            <person name="Kobayashi H."/>
            <person name="Maekawa T."/>
        </authorList>
    </citation>
    <scope>NUCLEOTIDE SEQUENCE [LARGE SCALE GENOMIC DNA]</scope>
    <source>
        <strain evidence="2 3">SIID29052-01</strain>
    </source>
</reference>
<dbReference type="PIRSF" id="PIRSF006402">
    <property type="entry name" value="UCP006402_thioredoxin"/>
    <property type="match status" value="1"/>
</dbReference>
<evidence type="ECO:0000313" key="2">
    <source>
        <dbReference type="EMBL" id="GFK94988.1"/>
    </source>
</evidence>
<organism evidence="2 3">
    <name type="scientific">Fundidesulfovibrio magnetotacticus</name>
    <dbReference type="NCBI Taxonomy" id="2730080"/>
    <lineage>
        <taxon>Bacteria</taxon>
        <taxon>Pseudomonadati</taxon>
        <taxon>Thermodesulfobacteriota</taxon>
        <taxon>Desulfovibrionia</taxon>
        <taxon>Desulfovibrionales</taxon>
        <taxon>Desulfovibrionaceae</taxon>
        <taxon>Fundidesulfovibrio</taxon>
    </lineage>
</organism>
<comment type="caution">
    <text evidence="2">The sequence shown here is derived from an EMBL/GenBank/DDBJ whole genome shotgun (WGS) entry which is preliminary data.</text>
</comment>
<dbReference type="Gene3D" id="3.40.30.10">
    <property type="entry name" value="Glutaredoxin"/>
    <property type="match status" value="1"/>
</dbReference>
<accession>A0A6V8LXK6</accession>
<dbReference type="EMBL" id="BLTE01000013">
    <property type="protein sequence ID" value="GFK94988.1"/>
    <property type="molecule type" value="Genomic_DNA"/>
</dbReference>